<evidence type="ECO:0000313" key="2">
    <source>
        <dbReference type="EMBL" id="KGN46074.1"/>
    </source>
</evidence>
<dbReference type="Gramene" id="KGN46074">
    <property type="protein sequence ID" value="KGN46074"/>
    <property type="gene ID" value="Csa_6G051510"/>
</dbReference>
<reference evidence="2 3" key="3">
    <citation type="journal article" date="2010" name="BMC Genomics">
        <title>Transcriptome sequencing and comparative analysis of cucumber flowers with different sex types.</title>
        <authorList>
            <person name="Guo S."/>
            <person name="Zheng Y."/>
            <person name="Joung J.G."/>
            <person name="Liu S."/>
            <person name="Zhang Z."/>
            <person name="Crasta O.R."/>
            <person name="Sobral B.W."/>
            <person name="Xu Y."/>
            <person name="Huang S."/>
            <person name="Fei Z."/>
        </authorList>
    </citation>
    <scope>NUCLEOTIDE SEQUENCE [LARGE SCALE GENOMIC DNA]</scope>
    <source>
        <strain evidence="3">cv. 9930</strain>
    </source>
</reference>
<reference evidence="2 3" key="1">
    <citation type="journal article" date="2009" name="Nat. Genet.">
        <title>The genome of the cucumber, Cucumis sativus L.</title>
        <authorList>
            <person name="Huang S."/>
            <person name="Li R."/>
            <person name="Zhang Z."/>
            <person name="Li L."/>
            <person name="Gu X."/>
            <person name="Fan W."/>
            <person name="Lucas W.J."/>
            <person name="Wang X."/>
            <person name="Xie B."/>
            <person name="Ni P."/>
            <person name="Ren Y."/>
            <person name="Zhu H."/>
            <person name="Li J."/>
            <person name="Lin K."/>
            <person name="Jin W."/>
            <person name="Fei Z."/>
            <person name="Li G."/>
            <person name="Staub J."/>
            <person name="Kilian A."/>
            <person name="van der Vossen E.A."/>
            <person name="Wu Y."/>
            <person name="Guo J."/>
            <person name="He J."/>
            <person name="Jia Z."/>
            <person name="Ren Y."/>
            <person name="Tian G."/>
            <person name="Lu Y."/>
            <person name="Ruan J."/>
            <person name="Qian W."/>
            <person name="Wang M."/>
            <person name="Huang Q."/>
            <person name="Li B."/>
            <person name="Xuan Z."/>
            <person name="Cao J."/>
            <person name="Asan"/>
            <person name="Wu Z."/>
            <person name="Zhang J."/>
            <person name="Cai Q."/>
            <person name="Bai Y."/>
            <person name="Zhao B."/>
            <person name="Han Y."/>
            <person name="Li Y."/>
            <person name="Li X."/>
            <person name="Wang S."/>
            <person name="Shi Q."/>
            <person name="Liu S."/>
            <person name="Cho W.K."/>
            <person name="Kim J.Y."/>
            <person name="Xu Y."/>
            <person name="Heller-Uszynska K."/>
            <person name="Miao H."/>
            <person name="Cheng Z."/>
            <person name="Zhang S."/>
            <person name="Wu J."/>
            <person name="Yang Y."/>
            <person name="Kang H."/>
            <person name="Li M."/>
            <person name="Liang H."/>
            <person name="Ren X."/>
            <person name="Shi Z."/>
            <person name="Wen M."/>
            <person name="Jian M."/>
            <person name="Yang H."/>
            <person name="Zhang G."/>
            <person name="Yang Z."/>
            <person name="Chen R."/>
            <person name="Liu S."/>
            <person name="Li J."/>
            <person name="Ma L."/>
            <person name="Liu H."/>
            <person name="Zhou Y."/>
            <person name="Zhao J."/>
            <person name="Fang X."/>
            <person name="Li G."/>
            <person name="Fang L."/>
            <person name="Li Y."/>
            <person name="Liu D."/>
            <person name="Zheng H."/>
            <person name="Zhang Y."/>
            <person name="Qin N."/>
            <person name="Li Z."/>
            <person name="Yang G."/>
            <person name="Yang S."/>
            <person name="Bolund L."/>
            <person name="Kristiansen K."/>
            <person name="Zheng H."/>
            <person name="Li S."/>
            <person name="Zhang X."/>
            <person name="Yang H."/>
            <person name="Wang J."/>
            <person name="Sun R."/>
            <person name="Zhang B."/>
            <person name="Jiang S."/>
            <person name="Wang J."/>
            <person name="Du Y."/>
            <person name="Li S."/>
        </authorList>
    </citation>
    <scope>NUCLEOTIDE SEQUENCE [LARGE SCALE GENOMIC DNA]</scope>
    <source>
        <strain evidence="3">cv. 9930</strain>
    </source>
</reference>
<feature type="region of interest" description="Disordered" evidence="1">
    <location>
        <begin position="1"/>
        <end position="26"/>
    </location>
</feature>
<evidence type="ECO:0000313" key="3">
    <source>
        <dbReference type="Proteomes" id="UP000029981"/>
    </source>
</evidence>
<evidence type="ECO:0000256" key="1">
    <source>
        <dbReference type="SAM" id="MobiDB-lite"/>
    </source>
</evidence>
<feature type="compositionally biased region" description="Basic and acidic residues" evidence="1">
    <location>
        <begin position="1"/>
        <end position="19"/>
    </location>
</feature>
<sequence>MKGESRDCKNEKEAEEKNRTCKIPNGSPPRVIESVVCGWRFLVIFFAFLNCLLSTEDIVNDQFSWDVSPELEIQWLLK</sequence>
<keyword evidence="3" id="KW-1185">Reference proteome</keyword>
<organism evidence="2 3">
    <name type="scientific">Cucumis sativus</name>
    <name type="common">Cucumber</name>
    <dbReference type="NCBI Taxonomy" id="3659"/>
    <lineage>
        <taxon>Eukaryota</taxon>
        <taxon>Viridiplantae</taxon>
        <taxon>Streptophyta</taxon>
        <taxon>Embryophyta</taxon>
        <taxon>Tracheophyta</taxon>
        <taxon>Spermatophyta</taxon>
        <taxon>Magnoliopsida</taxon>
        <taxon>eudicotyledons</taxon>
        <taxon>Gunneridae</taxon>
        <taxon>Pentapetalae</taxon>
        <taxon>rosids</taxon>
        <taxon>fabids</taxon>
        <taxon>Cucurbitales</taxon>
        <taxon>Cucurbitaceae</taxon>
        <taxon>Benincaseae</taxon>
        <taxon>Cucumis</taxon>
    </lineage>
</organism>
<dbReference type="Proteomes" id="UP000029981">
    <property type="component" value="Chromosome 6"/>
</dbReference>
<dbReference type="AlphaFoldDB" id="A0A0A0KB61"/>
<dbReference type="EMBL" id="CM002927">
    <property type="protein sequence ID" value="KGN46074.1"/>
    <property type="molecule type" value="Genomic_DNA"/>
</dbReference>
<gene>
    <name evidence="2" type="ORF">Csa_6G051510</name>
</gene>
<protein>
    <submittedName>
        <fullName evidence="2">Uncharacterized protein</fullName>
    </submittedName>
</protein>
<reference evidence="2 3" key="2">
    <citation type="journal article" date="2009" name="PLoS ONE">
        <title>An integrated genetic and cytogenetic map of the cucumber genome.</title>
        <authorList>
            <person name="Ren Y."/>
            <person name="Zhang Z."/>
            <person name="Liu J."/>
            <person name="Staub J.E."/>
            <person name="Han Y."/>
            <person name="Cheng Z."/>
            <person name="Li X."/>
            <person name="Lu J."/>
            <person name="Miao H."/>
            <person name="Kang H."/>
            <person name="Xie B."/>
            <person name="Gu X."/>
            <person name="Wang X."/>
            <person name="Du Y."/>
            <person name="Jin W."/>
            <person name="Huang S."/>
        </authorList>
    </citation>
    <scope>NUCLEOTIDE SEQUENCE [LARGE SCALE GENOMIC DNA]</scope>
    <source>
        <strain evidence="3">cv. 9930</strain>
    </source>
</reference>
<accession>A0A0A0KB61</accession>
<reference evidence="2 3" key="4">
    <citation type="journal article" date="2011" name="BMC Genomics">
        <title>RNA-Seq improves annotation of protein-coding genes in the cucumber genome.</title>
        <authorList>
            <person name="Li Z."/>
            <person name="Zhang Z."/>
            <person name="Yan P."/>
            <person name="Huang S."/>
            <person name="Fei Z."/>
            <person name="Lin K."/>
        </authorList>
    </citation>
    <scope>NUCLEOTIDE SEQUENCE [LARGE SCALE GENOMIC DNA]</scope>
    <source>
        <strain evidence="3">cv. 9930</strain>
    </source>
</reference>
<proteinExistence type="predicted"/>
<name>A0A0A0KB61_CUCSA</name>